<keyword evidence="3" id="KW-1185">Reference proteome</keyword>
<evidence type="ECO:0000313" key="3">
    <source>
        <dbReference type="Proteomes" id="UP000567293"/>
    </source>
</evidence>
<name>A0A7V8NS90_9BACT</name>
<accession>A0A7V8NS90</accession>
<dbReference type="AlphaFoldDB" id="A0A7V8NS90"/>
<sequence length="312" mass="33990">MAMASLSIPAAAQNHKVSPGAPRAKEVQVGYGLDKDQPFAGADPDGTGLPFKEPPAEAVAAAKKAPTPHMIDGHPDLTGFWAPAGWGYAVTQGKLSTDGKTYYTQRQAEGPNQTAQKVAELKHRSEGANLPPYRPELVAKVKDLAEHQNKMDPAFYCAPKGFPRVGPPTEVIENPKTLVFLYDTVNSSEQNAFRVISTDGRGHDPTLNPSYYGDSIGHWEGNTMVIDVTNFVDDTWLSQNGTIHSDAMHVIEKLTREGNVVTWEVSIEDPKVFTKPWVFSRHLIHGLAGGHALEEAPCVEHDGNHLVNTDRN</sequence>
<protein>
    <submittedName>
        <fullName evidence="2">Uncharacterized protein</fullName>
    </submittedName>
</protein>
<feature type="region of interest" description="Disordered" evidence="1">
    <location>
        <begin position="34"/>
        <end position="53"/>
    </location>
</feature>
<proteinExistence type="predicted"/>
<reference evidence="2" key="1">
    <citation type="submission" date="2020-06" db="EMBL/GenBank/DDBJ databases">
        <title>Legume-microbial interactions unlock mineral nutrients during tropical forest succession.</title>
        <authorList>
            <person name="Epihov D.Z."/>
        </authorList>
    </citation>
    <scope>NUCLEOTIDE SEQUENCE [LARGE SCALE GENOMIC DNA]</scope>
    <source>
        <strain evidence="2">Pan2503</strain>
    </source>
</reference>
<organism evidence="2 3">
    <name type="scientific">Candidatus Acidiferrum panamense</name>
    <dbReference type="NCBI Taxonomy" id="2741543"/>
    <lineage>
        <taxon>Bacteria</taxon>
        <taxon>Pseudomonadati</taxon>
        <taxon>Acidobacteriota</taxon>
        <taxon>Terriglobia</taxon>
        <taxon>Candidatus Acidiferrales</taxon>
        <taxon>Candidatus Acidiferrum</taxon>
    </lineage>
</organism>
<evidence type="ECO:0000256" key="1">
    <source>
        <dbReference type="SAM" id="MobiDB-lite"/>
    </source>
</evidence>
<gene>
    <name evidence="2" type="ORF">HRJ53_16430</name>
</gene>
<dbReference type="Proteomes" id="UP000567293">
    <property type="component" value="Unassembled WGS sequence"/>
</dbReference>
<feature type="region of interest" description="Disordered" evidence="1">
    <location>
        <begin position="1"/>
        <end position="23"/>
    </location>
</feature>
<evidence type="ECO:0000313" key="2">
    <source>
        <dbReference type="EMBL" id="MBA0086568.1"/>
    </source>
</evidence>
<dbReference type="EMBL" id="JACDQQ010001577">
    <property type="protein sequence ID" value="MBA0086568.1"/>
    <property type="molecule type" value="Genomic_DNA"/>
</dbReference>
<comment type="caution">
    <text evidence="2">The sequence shown here is derived from an EMBL/GenBank/DDBJ whole genome shotgun (WGS) entry which is preliminary data.</text>
</comment>